<dbReference type="GO" id="GO:0003677">
    <property type="term" value="F:DNA binding"/>
    <property type="evidence" value="ECO:0007669"/>
    <property type="project" value="InterPro"/>
</dbReference>
<dbReference type="KEGG" id="char:105907857"/>
<evidence type="ECO:0000313" key="16">
    <source>
        <dbReference type="RefSeq" id="XP_031420737.1"/>
    </source>
</evidence>
<dbReference type="Proteomes" id="UP000515152">
    <property type="component" value="Chromosome 1"/>
</dbReference>
<dbReference type="NCBIfam" id="TIGR00567">
    <property type="entry name" value="3mg"/>
    <property type="match status" value="1"/>
</dbReference>
<dbReference type="Pfam" id="PF02245">
    <property type="entry name" value="Pur_DNA_glyco"/>
    <property type="match status" value="1"/>
</dbReference>
<evidence type="ECO:0000256" key="13">
    <source>
        <dbReference type="ARBA" id="ARBA00082988"/>
    </source>
</evidence>
<accession>A0A6P8FC10</accession>
<feature type="compositionally biased region" description="Basic and acidic residues" evidence="14">
    <location>
        <begin position="348"/>
        <end position="410"/>
    </location>
</feature>
<dbReference type="SUPFAM" id="SSF50486">
    <property type="entry name" value="FMT C-terminal domain-like"/>
    <property type="match status" value="1"/>
</dbReference>
<feature type="region of interest" description="Disordered" evidence="14">
    <location>
        <begin position="213"/>
        <end position="233"/>
    </location>
</feature>
<dbReference type="PANTHER" id="PTHR10429:SF0">
    <property type="entry name" value="DNA-3-METHYLADENINE GLYCOSYLASE"/>
    <property type="match status" value="1"/>
</dbReference>
<dbReference type="GeneID" id="105907857"/>
<evidence type="ECO:0000256" key="5">
    <source>
        <dbReference type="ARBA" id="ARBA00022763"/>
    </source>
</evidence>
<dbReference type="CTD" id="4350"/>
<evidence type="ECO:0000256" key="4">
    <source>
        <dbReference type="ARBA" id="ARBA00012000"/>
    </source>
</evidence>
<dbReference type="FunFam" id="3.10.300.10:FF:000001">
    <property type="entry name" value="Putative 3-methyladenine DNA glycosylase"/>
    <property type="match status" value="1"/>
</dbReference>
<gene>
    <name evidence="16" type="primary">mpg</name>
</gene>
<dbReference type="GO" id="GO:0006284">
    <property type="term" value="P:base-excision repair"/>
    <property type="evidence" value="ECO:0007669"/>
    <property type="project" value="InterPro"/>
</dbReference>
<dbReference type="InterPro" id="IPR003180">
    <property type="entry name" value="MPG"/>
</dbReference>
<sequence>MLARKRKTASLATEQEADNQASGKQCMAQSNGGGTEQDIVQREFKSQYFSCKSDNLKLGEDFFNQPCVCLAKALLGKVLVRRCADGLELRGRVVETEAYLGGEDKASHSACGKRTERKLAMFMKPGTIYVYPIYGIYLCMNISSQGEGAAVLLRSLEPLQGHAVMRRLRGARRKESSRPLKEKELCNGPSKLCQALDVPRAFDRRDLADDPDVWLERDPEERPLQEGEMVTSRRVGIQSHGEWAAKPLRFYLRGHPCKLEPPAAYGHQTRPADSGHQTRPVNSGRELRPADSGRELRPADSGHQTRPVNSGRELRPADSGRELRPADSGRELRPADSGHQTRPVNSGRELRPADSGRELRPADSGRELRPADSGRELRPADSGRELRPADSGRELRPADSGRELRPADSGRELRPVVLTRPVTPELFSAGLIGEESWECSLFAEKKKYQTLECVCVCVCFPCENKMFF</sequence>
<evidence type="ECO:0000256" key="3">
    <source>
        <dbReference type="ARBA" id="ARBA00009232"/>
    </source>
</evidence>
<reference evidence="16" key="1">
    <citation type="submission" date="2025-08" db="UniProtKB">
        <authorList>
            <consortium name="RefSeq"/>
        </authorList>
    </citation>
    <scope>IDENTIFICATION</scope>
</reference>
<dbReference type="EC" id="3.2.2.21" evidence="4"/>
<feature type="region of interest" description="Disordered" evidence="14">
    <location>
        <begin position="1"/>
        <end position="34"/>
    </location>
</feature>
<feature type="compositionally biased region" description="Polar residues" evidence="14">
    <location>
        <begin position="10"/>
        <end position="30"/>
    </location>
</feature>
<protein>
    <recommendedName>
        <fullName evidence="10">DNA-3-methyladenine glycosylase</fullName>
        <ecNumber evidence="4">3.2.2.21</ecNumber>
    </recommendedName>
    <alternativeName>
        <fullName evidence="11">3-alkyladenine DNA glycosylase</fullName>
    </alternativeName>
    <alternativeName>
        <fullName evidence="8">3-methyladenine DNA glycosidase</fullName>
    </alternativeName>
    <alternativeName>
        <fullName evidence="13">ADPG</fullName>
    </alternativeName>
    <alternativeName>
        <fullName evidence="12">N-methylpurine-DNA glycosylase</fullName>
    </alternativeName>
</protein>
<keyword evidence="6" id="KW-0378">Hydrolase</keyword>
<evidence type="ECO:0000256" key="8">
    <source>
        <dbReference type="ARBA" id="ARBA00033426"/>
    </source>
</evidence>
<evidence type="ECO:0000256" key="2">
    <source>
        <dbReference type="ARBA" id="ARBA00002421"/>
    </source>
</evidence>
<dbReference type="GO" id="GO:0003905">
    <property type="term" value="F:alkylbase DNA N-glycosylase activity"/>
    <property type="evidence" value="ECO:0007669"/>
    <property type="project" value="UniProtKB-EC"/>
</dbReference>
<comment type="similarity">
    <text evidence="3">Belongs to the DNA glycosylase MPG family.</text>
</comment>
<feature type="compositionally biased region" description="Basic and acidic residues" evidence="14">
    <location>
        <begin position="285"/>
        <end position="300"/>
    </location>
</feature>
<dbReference type="CDD" id="cd00540">
    <property type="entry name" value="AAG"/>
    <property type="match status" value="1"/>
</dbReference>
<dbReference type="OrthoDB" id="6353017at2759"/>
<comment type="subunit">
    <text evidence="9">Binds MBD1. Binds SSBP1.</text>
</comment>
<organism evidence="15 16">
    <name type="scientific">Clupea harengus</name>
    <name type="common">Atlantic herring</name>
    <dbReference type="NCBI Taxonomy" id="7950"/>
    <lineage>
        <taxon>Eukaryota</taxon>
        <taxon>Metazoa</taxon>
        <taxon>Chordata</taxon>
        <taxon>Craniata</taxon>
        <taxon>Vertebrata</taxon>
        <taxon>Euteleostomi</taxon>
        <taxon>Actinopterygii</taxon>
        <taxon>Neopterygii</taxon>
        <taxon>Teleostei</taxon>
        <taxon>Clupei</taxon>
        <taxon>Clupeiformes</taxon>
        <taxon>Clupeoidei</taxon>
        <taxon>Clupeidae</taxon>
        <taxon>Clupea</taxon>
    </lineage>
</organism>
<dbReference type="InterPro" id="IPR036995">
    <property type="entry name" value="MPG_sf"/>
</dbReference>
<evidence type="ECO:0000256" key="11">
    <source>
        <dbReference type="ARBA" id="ARBA00076879"/>
    </source>
</evidence>
<comment type="function">
    <text evidence="2">Hydrolysis of the deoxyribose N-glycosidic bond to excise 3-methyladenine, and 7-methylguanine from the damaged DNA polymer formed by alkylation lesions.</text>
</comment>
<feature type="region of interest" description="Disordered" evidence="14">
    <location>
        <begin position="261"/>
        <end position="410"/>
    </location>
</feature>
<keyword evidence="15" id="KW-1185">Reference proteome</keyword>
<evidence type="ECO:0000256" key="12">
    <source>
        <dbReference type="ARBA" id="ARBA00078171"/>
    </source>
</evidence>
<dbReference type="AlphaFoldDB" id="A0A6P8FC10"/>
<proteinExistence type="inferred from homology"/>
<evidence type="ECO:0000313" key="15">
    <source>
        <dbReference type="Proteomes" id="UP000515152"/>
    </source>
</evidence>
<comment type="catalytic activity">
    <reaction evidence="1">
        <text>Hydrolysis of alkylated DNA, releasing 3-methyladenine, 3-methylguanine, 7-methylguanine and 7-methyladenine.</text>
        <dbReference type="EC" id="3.2.2.21"/>
    </reaction>
</comment>
<evidence type="ECO:0000256" key="14">
    <source>
        <dbReference type="SAM" id="MobiDB-lite"/>
    </source>
</evidence>
<dbReference type="InterPro" id="IPR011034">
    <property type="entry name" value="Formyl_transferase-like_C_sf"/>
</dbReference>
<evidence type="ECO:0000256" key="6">
    <source>
        <dbReference type="ARBA" id="ARBA00022801"/>
    </source>
</evidence>
<dbReference type="RefSeq" id="XP_031420737.1">
    <property type="nucleotide sequence ID" value="XM_031564877.2"/>
</dbReference>
<evidence type="ECO:0000256" key="7">
    <source>
        <dbReference type="ARBA" id="ARBA00023204"/>
    </source>
</evidence>
<dbReference type="PANTHER" id="PTHR10429">
    <property type="entry name" value="DNA-3-METHYLADENINE GLYCOSYLASE"/>
    <property type="match status" value="1"/>
</dbReference>
<dbReference type="Gene3D" id="3.10.300.10">
    <property type="entry name" value="Methylpurine-DNA glycosylase (MPG)"/>
    <property type="match status" value="1"/>
</dbReference>
<evidence type="ECO:0000256" key="1">
    <source>
        <dbReference type="ARBA" id="ARBA00000086"/>
    </source>
</evidence>
<feature type="compositionally biased region" description="Basic and acidic residues" evidence="14">
    <location>
        <begin position="213"/>
        <end position="225"/>
    </location>
</feature>
<evidence type="ECO:0000256" key="10">
    <source>
        <dbReference type="ARBA" id="ARBA00068926"/>
    </source>
</evidence>
<keyword evidence="5" id="KW-0227">DNA damage</keyword>
<feature type="compositionally biased region" description="Basic and acidic residues" evidence="14">
    <location>
        <begin position="312"/>
        <end position="336"/>
    </location>
</feature>
<keyword evidence="7" id="KW-0234">DNA repair</keyword>
<evidence type="ECO:0000256" key="9">
    <source>
        <dbReference type="ARBA" id="ARBA00066187"/>
    </source>
</evidence>
<dbReference type="HAMAP" id="MF_00527">
    <property type="entry name" value="3MGH"/>
    <property type="match status" value="1"/>
</dbReference>
<name>A0A6P8FC10_CLUHA</name>